<evidence type="ECO:0000256" key="1">
    <source>
        <dbReference type="SAM" id="Phobius"/>
    </source>
</evidence>
<accession>A0ABS1U6U3</accession>
<organism evidence="2 3">
    <name type="scientific">Belnapia arida</name>
    <dbReference type="NCBI Taxonomy" id="2804533"/>
    <lineage>
        <taxon>Bacteria</taxon>
        <taxon>Pseudomonadati</taxon>
        <taxon>Pseudomonadota</taxon>
        <taxon>Alphaproteobacteria</taxon>
        <taxon>Acetobacterales</taxon>
        <taxon>Roseomonadaceae</taxon>
        <taxon>Belnapia</taxon>
    </lineage>
</organism>
<dbReference type="Proteomes" id="UP000660885">
    <property type="component" value="Unassembled WGS sequence"/>
</dbReference>
<keyword evidence="3" id="KW-1185">Reference proteome</keyword>
<sequence length="64" mass="6704">MNGLTHVLRTNSWLSIAIALLVAAGLTAIGQTQFASLLACIGGILLMWKSERDNPGTPPELDAA</sequence>
<gene>
    <name evidence="2" type="ORF">JMJ56_20415</name>
</gene>
<feature type="transmembrane region" description="Helical" evidence="1">
    <location>
        <begin position="12"/>
        <end position="45"/>
    </location>
</feature>
<proteinExistence type="predicted"/>
<evidence type="ECO:0000313" key="2">
    <source>
        <dbReference type="EMBL" id="MBL6080384.1"/>
    </source>
</evidence>
<keyword evidence="1" id="KW-0812">Transmembrane</keyword>
<keyword evidence="1" id="KW-0472">Membrane</keyword>
<keyword evidence="1" id="KW-1133">Transmembrane helix</keyword>
<reference evidence="2 3" key="1">
    <citation type="submission" date="2021-01" db="EMBL/GenBank/DDBJ databases">
        <title>Belnapia mucosa sp. nov. and Belnapia arida sp. nov., isolated from the Tabernas Desert (Almeria, Spain).</title>
        <authorList>
            <person name="Molina-Menor E."/>
            <person name="Vidal-Verdu A."/>
            <person name="Calonge A."/>
            <person name="Satari L."/>
            <person name="Pereto J."/>
            <person name="Porcar M."/>
        </authorList>
    </citation>
    <scope>NUCLEOTIDE SEQUENCE [LARGE SCALE GENOMIC DNA]</scope>
    <source>
        <strain evidence="2 3">T18</strain>
    </source>
</reference>
<dbReference type="EMBL" id="JAETWB010000013">
    <property type="protein sequence ID" value="MBL6080384.1"/>
    <property type="molecule type" value="Genomic_DNA"/>
</dbReference>
<comment type="caution">
    <text evidence="2">The sequence shown here is derived from an EMBL/GenBank/DDBJ whole genome shotgun (WGS) entry which is preliminary data.</text>
</comment>
<name>A0ABS1U6U3_9PROT</name>
<evidence type="ECO:0000313" key="3">
    <source>
        <dbReference type="Proteomes" id="UP000660885"/>
    </source>
</evidence>
<protein>
    <submittedName>
        <fullName evidence="2">Uncharacterized protein</fullName>
    </submittedName>
</protein>
<dbReference type="RefSeq" id="WP_202833619.1">
    <property type="nucleotide sequence ID" value="NZ_JAETWB010000013.1"/>
</dbReference>